<dbReference type="Proteomes" id="UP000466307">
    <property type="component" value="Unassembled WGS sequence"/>
</dbReference>
<comment type="caution">
    <text evidence="3">The sequence shown here is derived from an EMBL/GenBank/DDBJ whole genome shotgun (WGS) entry which is preliminary data.</text>
</comment>
<dbReference type="RefSeq" id="WP_059036247.1">
    <property type="nucleotide sequence ID" value="NZ_JAADZU010000033.1"/>
</dbReference>
<keyword evidence="2" id="KW-0812">Transmembrane</keyword>
<dbReference type="EMBL" id="JAADZU010000033">
    <property type="protein sequence ID" value="NDK90243.1"/>
    <property type="molecule type" value="Genomic_DNA"/>
</dbReference>
<keyword evidence="2" id="KW-0472">Membrane</keyword>
<keyword evidence="2" id="KW-1133">Transmembrane helix</keyword>
<accession>A0A7K3LPT1</accession>
<evidence type="ECO:0000256" key="1">
    <source>
        <dbReference type="SAM" id="MobiDB-lite"/>
    </source>
</evidence>
<proteinExistence type="predicted"/>
<evidence type="ECO:0000313" key="4">
    <source>
        <dbReference type="Proteomes" id="UP000466307"/>
    </source>
</evidence>
<dbReference type="Pfam" id="PF14155">
    <property type="entry name" value="DUF4307"/>
    <property type="match status" value="1"/>
</dbReference>
<organism evidence="3 4">
    <name type="scientific">Gordonia desulfuricans</name>
    <dbReference type="NCBI Taxonomy" id="89051"/>
    <lineage>
        <taxon>Bacteria</taxon>
        <taxon>Bacillati</taxon>
        <taxon>Actinomycetota</taxon>
        <taxon>Actinomycetes</taxon>
        <taxon>Mycobacteriales</taxon>
        <taxon>Gordoniaceae</taxon>
        <taxon>Gordonia</taxon>
    </lineage>
</organism>
<sequence length="157" mass="16755">MNSSDGGTPQGPDLHDRPQSGPRATYPVEQSARSKRYWFLGLSALVVITGVVLALIGYQKFADPDVSGQATGYEILDPSTVAVQFTVNRADPTQPASCVVRARSIDGDETGRREVLIAPGVAQEGHRVNVSTSKPPVIGEVFGCTTDVPAYLTEQVR</sequence>
<feature type="region of interest" description="Disordered" evidence="1">
    <location>
        <begin position="1"/>
        <end position="28"/>
    </location>
</feature>
<dbReference type="AlphaFoldDB" id="A0A7K3LPT1"/>
<evidence type="ECO:0000313" key="3">
    <source>
        <dbReference type="EMBL" id="NDK90243.1"/>
    </source>
</evidence>
<reference evidence="3 4" key="1">
    <citation type="submission" date="2020-01" db="EMBL/GenBank/DDBJ databases">
        <title>Investigation of new actinobacteria for the biodesulphurisation of diesel fuel.</title>
        <authorList>
            <person name="Athi Narayanan S.M."/>
        </authorList>
    </citation>
    <scope>NUCLEOTIDE SEQUENCE [LARGE SCALE GENOMIC DNA]</scope>
    <source>
        <strain evidence="3 4">213E</strain>
    </source>
</reference>
<keyword evidence="4" id="KW-1185">Reference proteome</keyword>
<dbReference type="InterPro" id="IPR025443">
    <property type="entry name" value="DUF4307"/>
</dbReference>
<evidence type="ECO:0000256" key="2">
    <source>
        <dbReference type="SAM" id="Phobius"/>
    </source>
</evidence>
<gene>
    <name evidence="3" type="ORF">GYA93_11710</name>
</gene>
<protein>
    <submittedName>
        <fullName evidence="3">DUF4307 domain-containing protein</fullName>
    </submittedName>
</protein>
<name>A0A7K3LPT1_9ACTN</name>
<feature type="transmembrane region" description="Helical" evidence="2">
    <location>
        <begin position="37"/>
        <end position="58"/>
    </location>
</feature>